<sequence>GGLEAKIEELVVKVSDLDKKGAEVGLTSQEVDNRKEFFGVLWKLLKSKEVLMFQRSRSKWLKEEDANTKFFHGSVKSRLKSNFISALWVDDV</sequence>
<dbReference type="GO" id="GO:0003964">
    <property type="term" value="F:RNA-directed DNA polymerase activity"/>
    <property type="evidence" value="ECO:0007669"/>
    <property type="project" value="UniProtKB-KW"/>
</dbReference>
<name>A0A392RU34_9FABA</name>
<evidence type="ECO:0000313" key="2">
    <source>
        <dbReference type="Proteomes" id="UP000265520"/>
    </source>
</evidence>
<proteinExistence type="predicted"/>
<reference evidence="1 2" key="1">
    <citation type="journal article" date="2018" name="Front. Plant Sci.">
        <title>Red Clover (Trifolium pratense) and Zigzag Clover (T. medium) - A Picture of Genomic Similarities and Differences.</title>
        <authorList>
            <person name="Dluhosova J."/>
            <person name="Istvanek J."/>
            <person name="Nedelnik J."/>
            <person name="Repkova J."/>
        </authorList>
    </citation>
    <scope>NUCLEOTIDE SEQUENCE [LARGE SCALE GENOMIC DNA]</scope>
    <source>
        <strain evidence="2">cv. 10/8</strain>
        <tissue evidence="1">Leaf</tissue>
    </source>
</reference>
<keyword evidence="1" id="KW-0548">Nucleotidyltransferase</keyword>
<dbReference type="AlphaFoldDB" id="A0A392RU34"/>
<dbReference type="Proteomes" id="UP000265520">
    <property type="component" value="Unassembled WGS sequence"/>
</dbReference>
<comment type="caution">
    <text evidence="1">The sequence shown here is derived from an EMBL/GenBank/DDBJ whole genome shotgun (WGS) entry which is preliminary data.</text>
</comment>
<keyword evidence="1" id="KW-0695">RNA-directed DNA polymerase</keyword>
<keyword evidence="1" id="KW-0808">Transferase</keyword>
<organism evidence="1 2">
    <name type="scientific">Trifolium medium</name>
    <dbReference type="NCBI Taxonomy" id="97028"/>
    <lineage>
        <taxon>Eukaryota</taxon>
        <taxon>Viridiplantae</taxon>
        <taxon>Streptophyta</taxon>
        <taxon>Embryophyta</taxon>
        <taxon>Tracheophyta</taxon>
        <taxon>Spermatophyta</taxon>
        <taxon>Magnoliopsida</taxon>
        <taxon>eudicotyledons</taxon>
        <taxon>Gunneridae</taxon>
        <taxon>Pentapetalae</taxon>
        <taxon>rosids</taxon>
        <taxon>fabids</taxon>
        <taxon>Fabales</taxon>
        <taxon>Fabaceae</taxon>
        <taxon>Papilionoideae</taxon>
        <taxon>50 kb inversion clade</taxon>
        <taxon>NPAAA clade</taxon>
        <taxon>Hologalegina</taxon>
        <taxon>IRL clade</taxon>
        <taxon>Trifolieae</taxon>
        <taxon>Trifolium</taxon>
    </lineage>
</organism>
<protein>
    <submittedName>
        <fullName evidence="1">RNA-directed DNA polymerase (Reverse transcriptase)</fullName>
    </submittedName>
</protein>
<accession>A0A392RU34</accession>
<feature type="non-terminal residue" evidence="1">
    <location>
        <position position="1"/>
    </location>
</feature>
<evidence type="ECO:0000313" key="1">
    <source>
        <dbReference type="EMBL" id="MCI40161.1"/>
    </source>
</evidence>
<keyword evidence="2" id="KW-1185">Reference proteome</keyword>
<dbReference type="EMBL" id="LXQA010276706">
    <property type="protein sequence ID" value="MCI40161.1"/>
    <property type="molecule type" value="Genomic_DNA"/>
</dbReference>